<dbReference type="FunFam" id="3.30.1490.20:FF:000006">
    <property type="entry name" value="phosphoribosylamine--glycine ligase, chloroplastic-like"/>
    <property type="match status" value="1"/>
</dbReference>
<dbReference type="InterPro" id="IPR037123">
    <property type="entry name" value="PRibGlycinamide_synth_C_sf"/>
</dbReference>
<dbReference type="InterPro" id="IPR011054">
    <property type="entry name" value="Rudment_hybrid_motif"/>
</dbReference>
<dbReference type="Pfam" id="PF02843">
    <property type="entry name" value="GARS_C"/>
    <property type="match status" value="1"/>
</dbReference>
<evidence type="ECO:0000256" key="7">
    <source>
        <dbReference type="ARBA" id="ARBA00022741"/>
    </source>
</evidence>
<dbReference type="FunFam" id="3.40.50.20:FF:000006">
    <property type="entry name" value="Phosphoribosylamine--glycine ligase, chloroplastic"/>
    <property type="match status" value="1"/>
</dbReference>
<dbReference type="InterPro" id="IPR020561">
    <property type="entry name" value="PRibGlycinamid_synth_ATP-grasp"/>
</dbReference>
<dbReference type="SUPFAM" id="SSF52440">
    <property type="entry name" value="PreATP-grasp domain"/>
    <property type="match status" value="1"/>
</dbReference>
<dbReference type="FunFam" id="3.30.470.20:FF:000018">
    <property type="entry name" value="Trifunctional purine biosynthetic protein adenosine-3"/>
    <property type="match status" value="1"/>
</dbReference>
<keyword evidence="8 14" id="KW-0658">Purine biosynthesis</keyword>
<protein>
    <recommendedName>
        <fullName evidence="4 14">Phosphoribosylamine--glycine ligase</fullName>
        <ecNumber evidence="4 14">6.3.4.13</ecNumber>
    </recommendedName>
    <alternativeName>
        <fullName evidence="14">GARS</fullName>
    </alternativeName>
    <alternativeName>
        <fullName evidence="12 14">Glycinamide ribonucleotide synthetase</fullName>
    </alternativeName>
    <alternativeName>
        <fullName evidence="13 14">Phosphoribosylglycinamide synthetase</fullName>
    </alternativeName>
</protein>
<organism evidence="17 18">
    <name type="scientific">Calorimonas adulescens</name>
    <dbReference type="NCBI Taxonomy" id="2606906"/>
    <lineage>
        <taxon>Bacteria</taxon>
        <taxon>Bacillati</taxon>
        <taxon>Bacillota</taxon>
        <taxon>Clostridia</taxon>
        <taxon>Thermoanaerobacterales</taxon>
        <taxon>Thermoanaerobacteraceae</taxon>
        <taxon>Calorimonas</taxon>
    </lineage>
</organism>
<comment type="similarity">
    <text evidence="11 14">Belongs to the GARS family.</text>
</comment>
<evidence type="ECO:0000256" key="12">
    <source>
        <dbReference type="ARBA" id="ARBA00042242"/>
    </source>
</evidence>
<keyword evidence="9 15" id="KW-0067">ATP-binding</keyword>
<evidence type="ECO:0000256" key="10">
    <source>
        <dbReference type="ARBA" id="ARBA00023211"/>
    </source>
</evidence>
<comment type="cofactor">
    <cofactor evidence="2">
        <name>Mg(2+)</name>
        <dbReference type="ChEBI" id="CHEBI:18420"/>
    </cofactor>
</comment>
<dbReference type="PANTHER" id="PTHR43472">
    <property type="entry name" value="PHOSPHORIBOSYLAMINE--GLYCINE LIGASE"/>
    <property type="match status" value="1"/>
</dbReference>
<keyword evidence="7 15" id="KW-0547">Nucleotide-binding</keyword>
<gene>
    <name evidence="14 17" type="primary">purD</name>
    <name evidence="17" type="ORF">FWJ32_04510</name>
</gene>
<evidence type="ECO:0000256" key="8">
    <source>
        <dbReference type="ARBA" id="ARBA00022755"/>
    </source>
</evidence>
<dbReference type="InterPro" id="IPR020560">
    <property type="entry name" value="PRibGlycinamide_synth_C-dom"/>
</dbReference>
<dbReference type="NCBIfam" id="TIGR00877">
    <property type="entry name" value="purD"/>
    <property type="match status" value="1"/>
</dbReference>
<dbReference type="PANTHER" id="PTHR43472:SF1">
    <property type="entry name" value="PHOSPHORIBOSYLAMINE--GLYCINE LIGASE, CHLOROPLASTIC"/>
    <property type="match status" value="1"/>
</dbReference>
<dbReference type="SMART" id="SM01210">
    <property type="entry name" value="GARS_C"/>
    <property type="match status" value="1"/>
</dbReference>
<evidence type="ECO:0000256" key="4">
    <source>
        <dbReference type="ARBA" id="ARBA00013255"/>
    </source>
</evidence>
<keyword evidence="18" id="KW-1185">Reference proteome</keyword>
<comment type="caution">
    <text evidence="17">The sequence shown here is derived from an EMBL/GenBank/DDBJ whole genome shotgun (WGS) entry which is preliminary data.</text>
</comment>
<dbReference type="SUPFAM" id="SSF56059">
    <property type="entry name" value="Glutathione synthetase ATP-binding domain-like"/>
    <property type="match status" value="1"/>
</dbReference>
<dbReference type="RefSeq" id="WP_149544784.1">
    <property type="nucleotide sequence ID" value="NZ_VTPS01000005.1"/>
</dbReference>
<evidence type="ECO:0000256" key="14">
    <source>
        <dbReference type="HAMAP-Rule" id="MF_00138"/>
    </source>
</evidence>
<dbReference type="PROSITE" id="PS50975">
    <property type="entry name" value="ATP_GRASP"/>
    <property type="match status" value="1"/>
</dbReference>
<dbReference type="EMBL" id="VTPS01000005">
    <property type="protein sequence ID" value="TZE82545.1"/>
    <property type="molecule type" value="Genomic_DNA"/>
</dbReference>
<dbReference type="GO" id="GO:0004637">
    <property type="term" value="F:phosphoribosylamine-glycine ligase activity"/>
    <property type="evidence" value="ECO:0007669"/>
    <property type="project" value="UniProtKB-UniRule"/>
</dbReference>
<dbReference type="InterPro" id="IPR000115">
    <property type="entry name" value="PRibGlycinamide_synth"/>
</dbReference>
<reference evidence="17 18" key="1">
    <citation type="submission" date="2019-08" db="EMBL/GenBank/DDBJ databases">
        <title>Calorimonas adulescens gen. nov., sp. nov., an anaerobic thermophilic bacterium from Sakhalin hot spring.</title>
        <authorList>
            <person name="Khomyakova M.A."/>
            <person name="Merkel A.Y."/>
            <person name="Novikov A."/>
            <person name="Bonch-Osmolovskaya E.A."/>
            <person name="Slobodkin A.I."/>
        </authorList>
    </citation>
    <scope>NUCLEOTIDE SEQUENCE [LARGE SCALE GENOMIC DNA]</scope>
    <source>
        <strain evidence="17 18">A05MB</strain>
    </source>
</reference>
<proteinExistence type="inferred from homology"/>
<evidence type="ECO:0000256" key="9">
    <source>
        <dbReference type="ARBA" id="ARBA00022840"/>
    </source>
</evidence>
<feature type="domain" description="ATP-grasp" evidence="16">
    <location>
        <begin position="106"/>
        <end position="312"/>
    </location>
</feature>
<comment type="cofactor">
    <cofactor evidence="1">
        <name>Mn(2+)</name>
        <dbReference type="ChEBI" id="CHEBI:29035"/>
    </cofactor>
</comment>
<evidence type="ECO:0000259" key="16">
    <source>
        <dbReference type="PROSITE" id="PS50975"/>
    </source>
</evidence>
<evidence type="ECO:0000256" key="1">
    <source>
        <dbReference type="ARBA" id="ARBA00001936"/>
    </source>
</evidence>
<dbReference type="GO" id="GO:0046872">
    <property type="term" value="F:metal ion binding"/>
    <property type="evidence" value="ECO:0007669"/>
    <property type="project" value="UniProtKB-KW"/>
</dbReference>
<evidence type="ECO:0000256" key="13">
    <source>
        <dbReference type="ARBA" id="ARBA00042864"/>
    </source>
</evidence>
<keyword evidence="5 14" id="KW-0436">Ligase</keyword>
<dbReference type="Proteomes" id="UP000322976">
    <property type="component" value="Unassembled WGS sequence"/>
</dbReference>
<dbReference type="InterPro" id="IPR020562">
    <property type="entry name" value="PRibGlycinamide_synth_N"/>
</dbReference>
<accession>A0A5D8QD72</accession>
<dbReference type="AlphaFoldDB" id="A0A5D8QD72"/>
<dbReference type="HAMAP" id="MF_00138">
    <property type="entry name" value="GARS"/>
    <property type="match status" value="1"/>
</dbReference>
<dbReference type="Gene3D" id="3.90.600.10">
    <property type="entry name" value="Phosphoribosylglycinamide synthetase, C-terminal domain"/>
    <property type="match status" value="1"/>
</dbReference>
<dbReference type="EC" id="6.3.4.13" evidence="4 14"/>
<keyword evidence="10" id="KW-0464">Manganese</keyword>
<sequence>MNVLVIGSGGREHAIAWKLRQDDRIDKIYAVPGNGGTAGIAENVNINVNDFEALSQFAENRADITIVGPEVPLVGGIVDYFEAKGLKIFGPCRKAAMLEGSKIYAKDFMKRHRIPTAGYEVFDNASDATAYLKKASYPVVIKADGLAAGKGVLIAEDFGQAGEAIKEIMVERRFGEAGKRIVIEEYLEGHEVSLLAFTDGKTVVPMLPTMDYKRAYDGDAGPNTGGMGNIAPNPYMDEESYRYAVENILKPTIDGFNEDGIKYRGVLYAGLMLTEKGPRVLEYNVRFGDPETQVILPLLKTPLIDIISAIMGERLDEINVEWQNGHCITVVLTSGGYPGNYKTGYEIVGLDKVTLPAFHAGTIYRDGKYFTAGGRVLNVTTTGETLDEARETVYSEIKKVNFKDMYFRKDIGILT</sequence>
<evidence type="ECO:0000313" key="18">
    <source>
        <dbReference type="Proteomes" id="UP000322976"/>
    </source>
</evidence>
<dbReference type="SUPFAM" id="SSF51246">
    <property type="entry name" value="Rudiment single hybrid motif"/>
    <property type="match status" value="1"/>
</dbReference>
<evidence type="ECO:0000256" key="3">
    <source>
        <dbReference type="ARBA" id="ARBA00005174"/>
    </source>
</evidence>
<dbReference type="Pfam" id="PF01071">
    <property type="entry name" value="GARS_A"/>
    <property type="match status" value="1"/>
</dbReference>
<name>A0A5D8QD72_9THEO</name>
<dbReference type="InterPro" id="IPR013815">
    <property type="entry name" value="ATP_grasp_subdomain_1"/>
</dbReference>
<evidence type="ECO:0000256" key="2">
    <source>
        <dbReference type="ARBA" id="ARBA00001946"/>
    </source>
</evidence>
<evidence type="ECO:0000256" key="5">
    <source>
        <dbReference type="ARBA" id="ARBA00022598"/>
    </source>
</evidence>
<evidence type="ECO:0000256" key="15">
    <source>
        <dbReference type="PROSITE-ProRule" id="PRU00409"/>
    </source>
</evidence>
<comment type="catalytic activity">
    <reaction evidence="14">
        <text>5-phospho-beta-D-ribosylamine + glycine + ATP = N(1)-(5-phospho-beta-D-ribosyl)glycinamide + ADP + phosphate + H(+)</text>
        <dbReference type="Rhea" id="RHEA:17453"/>
        <dbReference type="ChEBI" id="CHEBI:15378"/>
        <dbReference type="ChEBI" id="CHEBI:30616"/>
        <dbReference type="ChEBI" id="CHEBI:43474"/>
        <dbReference type="ChEBI" id="CHEBI:57305"/>
        <dbReference type="ChEBI" id="CHEBI:58681"/>
        <dbReference type="ChEBI" id="CHEBI:143788"/>
        <dbReference type="ChEBI" id="CHEBI:456216"/>
        <dbReference type="EC" id="6.3.4.13"/>
    </reaction>
</comment>
<dbReference type="InterPro" id="IPR011761">
    <property type="entry name" value="ATP-grasp"/>
</dbReference>
<dbReference type="GO" id="GO:0005524">
    <property type="term" value="F:ATP binding"/>
    <property type="evidence" value="ECO:0007669"/>
    <property type="project" value="UniProtKB-UniRule"/>
</dbReference>
<dbReference type="Gene3D" id="3.30.1490.20">
    <property type="entry name" value="ATP-grasp fold, A domain"/>
    <property type="match status" value="1"/>
</dbReference>
<dbReference type="UniPathway" id="UPA00074">
    <property type="reaction ID" value="UER00125"/>
</dbReference>
<evidence type="ECO:0000256" key="11">
    <source>
        <dbReference type="ARBA" id="ARBA00038345"/>
    </source>
</evidence>
<dbReference type="SMART" id="SM01209">
    <property type="entry name" value="GARS_A"/>
    <property type="match status" value="1"/>
</dbReference>
<dbReference type="InterPro" id="IPR020559">
    <property type="entry name" value="PRibGlycinamide_synth_CS"/>
</dbReference>
<evidence type="ECO:0000256" key="6">
    <source>
        <dbReference type="ARBA" id="ARBA00022723"/>
    </source>
</evidence>
<dbReference type="Pfam" id="PF02844">
    <property type="entry name" value="GARS_N"/>
    <property type="match status" value="1"/>
</dbReference>
<dbReference type="PROSITE" id="PS00184">
    <property type="entry name" value="GARS"/>
    <property type="match status" value="1"/>
</dbReference>
<dbReference type="GO" id="GO:0006189">
    <property type="term" value="P:'de novo' IMP biosynthetic process"/>
    <property type="evidence" value="ECO:0007669"/>
    <property type="project" value="UniProtKB-UniRule"/>
</dbReference>
<dbReference type="GO" id="GO:0009113">
    <property type="term" value="P:purine nucleobase biosynthetic process"/>
    <property type="evidence" value="ECO:0007669"/>
    <property type="project" value="InterPro"/>
</dbReference>
<keyword evidence="6" id="KW-0479">Metal-binding</keyword>
<dbReference type="InterPro" id="IPR016185">
    <property type="entry name" value="PreATP-grasp_dom_sf"/>
</dbReference>
<dbReference type="Gene3D" id="3.30.470.20">
    <property type="entry name" value="ATP-grasp fold, B domain"/>
    <property type="match status" value="1"/>
</dbReference>
<evidence type="ECO:0000313" key="17">
    <source>
        <dbReference type="EMBL" id="TZE82545.1"/>
    </source>
</evidence>
<dbReference type="Gene3D" id="3.40.50.20">
    <property type="match status" value="1"/>
</dbReference>
<comment type="pathway">
    <text evidence="3 14">Purine metabolism; IMP biosynthesis via de novo pathway; N(1)-(5-phospho-D-ribosyl)glycinamide from 5-phospho-alpha-D-ribose 1-diphosphate: step 2/2.</text>
</comment>